<reference evidence="1 2" key="1">
    <citation type="journal article" date="2016" name="Mol. Biol. Evol.">
        <title>Comparative Genomics of Early-Diverging Mushroom-Forming Fungi Provides Insights into the Origins of Lignocellulose Decay Capabilities.</title>
        <authorList>
            <person name="Nagy L.G."/>
            <person name="Riley R."/>
            <person name="Tritt A."/>
            <person name="Adam C."/>
            <person name="Daum C."/>
            <person name="Floudas D."/>
            <person name="Sun H."/>
            <person name="Yadav J.S."/>
            <person name="Pangilinan J."/>
            <person name="Larsson K.H."/>
            <person name="Matsuura K."/>
            <person name="Barry K."/>
            <person name="Labutti K."/>
            <person name="Kuo R."/>
            <person name="Ohm R.A."/>
            <person name="Bhattacharya S.S."/>
            <person name="Shirouzu T."/>
            <person name="Yoshinaga Y."/>
            <person name="Martin F.M."/>
            <person name="Grigoriev I.V."/>
            <person name="Hibbett D.S."/>
        </authorList>
    </citation>
    <scope>NUCLEOTIDE SEQUENCE [LARGE SCALE GENOMIC DNA]</scope>
    <source>
        <strain evidence="1 2">TUFC12733</strain>
    </source>
</reference>
<dbReference type="EMBL" id="KV417303">
    <property type="protein sequence ID" value="KZO93291.1"/>
    <property type="molecule type" value="Genomic_DNA"/>
</dbReference>
<protein>
    <submittedName>
        <fullName evidence="1">Uncharacterized protein</fullName>
    </submittedName>
</protein>
<keyword evidence="2" id="KW-1185">Reference proteome</keyword>
<dbReference type="Proteomes" id="UP000076738">
    <property type="component" value="Unassembled WGS sequence"/>
</dbReference>
<proteinExistence type="predicted"/>
<name>A0A167J6H5_CALVF</name>
<evidence type="ECO:0000313" key="2">
    <source>
        <dbReference type="Proteomes" id="UP000076738"/>
    </source>
</evidence>
<organism evidence="1 2">
    <name type="scientific">Calocera viscosa (strain TUFC12733)</name>
    <dbReference type="NCBI Taxonomy" id="1330018"/>
    <lineage>
        <taxon>Eukaryota</taxon>
        <taxon>Fungi</taxon>
        <taxon>Dikarya</taxon>
        <taxon>Basidiomycota</taxon>
        <taxon>Agaricomycotina</taxon>
        <taxon>Dacrymycetes</taxon>
        <taxon>Dacrymycetales</taxon>
        <taxon>Dacrymycetaceae</taxon>
        <taxon>Calocera</taxon>
    </lineage>
</organism>
<accession>A0A167J6H5</accession>
<dbReference type="AlphaFoldDB" id="A0A167J6H5"/>
<sequence length="195" mass="21680">MIADIHFSSKFFGRRRTSRSPCSARASPWAICHIELLPERIPRAGVPGWPFRSLSRLAGLFLGQGWRAWTRHCRMMRLWMALRMEQTGSDRCLVTPGTPWSRAVLGADRARGRMRQSCPKRPTASYPVRISMPSPNVIVALSEACRRNTQAGLRQLSGFQVRNGEALPVAMRMGRVGAGRRGAVPGGSRVTVRQG</sequence>
<evidence type="ECO:0000313" key="1">
    <source>
        <dbReference type="EMBL" id="KZO93291.1"/>
    </source>
</evidence>
<gene>
    <name evidence="1" type="ORF">CALVIDRAFT_266205</name>
</gene>